<protein>
    <recommendedName>
        <fullName evidence="4">Integral membrane protein</fullName>
    </recommendedName>
</protein>
<keyword evidence="1" id="KW-0812">Transmembrane</keyword>
<keyword evidence="3" id="KW-1185">Reference proteome</keyword>
<dbReference type="Proteomes" id="UP001596282">
    <property type="component" value="Unassembled WGS sequence"/>
</dbReference>
<keyword evidence="1" id="KW-1133">Transmembrane helix</keyword>
<feature type="transmembrane region" description="Helical" evidence="1">
    <location>
        <begin position="94"/>
        <end position="111"/>
    </location>
</feature>
<feature type="transmembrane region" description="Helical" evidence="1">
    <location>
        <begin position="123"/>
        <end position="144"/>
    </location>
</feature>
<organism evidence="2 3">
    <name type="scientific">Lactiplantibacillus daowaiensis</name>
    <dbReference type="NCBI Taxonomy" id="2559918"/>
    <lineage>
        <taxon>Bacteria</taxon>
        <taxon>Bacillati</taxon>
        <taxon>Bacillota</taxon>
        <taxon>Bacilli</taxon>
        <taxon>Lactobacillales</taxon>
        <taxon>Lactobacillaceae</taxon>
        <taxon>Lactiplantibacillus</taxon>
    </lineage>
</organism>
<evidence type="ECO:0000256" key="1">
    <source>
        <dbReference type="SAM" id="Phobius"/>
    </source>
</evidence>
<evidence type="ECO:0000313" key="3">
    <source>
        <dbReference type="Proteomes" id="UP001596282"/>
    </source>
</evidence>
<proteinExistence type="predicted"/>
<dbReference type="RefSeq" id="WP_379832542.1">
    <property type="nucleotide sequence ID" value="NZ_JBHSSC010000043.1"/>
</dbReference>
<gene>
    <name evidence="2" type="ORF">ACFP5Y_12900</name>
</gene>
<accession>A0ABW1S345</accession>
<reference evidence="3" key="1">
    <citation type="journal article" date="2019" name="Int. J. Syst. Evol. Microbiol.">
        <title>The Global Catalogue of Microorganisms (GCM) 10K type strain sequencing project: providing services to taxonomists for standard genome sequencing and annotation.</title>
        <authorList>
            <consortium name="The Broad Institute Genomics Platform"/>
            <consortium name="The Broad Institute Genome Sequencing Center for Infectious Disease"/>
            <person name="Wu L."/>
            <person name="Ma J."/>
        </authorList>
    </citation>
    <scope>NUCLEOTIDE SEQUENCE [LARGE SCALE GENOMIC DNA]</scope>
    <source>
        <strain evidence="3">CCM 8933</strain>
    </source>
</reference>
<feature type="transmembrane region" description="Helical" evidence="1">
    <location>
        <begin position="156"/>
        <end position="183"/>
    </location>
</feature>
<name>A0ABW1S345_9LACO</name>
<keyword evidence="1" id="KW-0472">Membrane</keyword>
<dbReference type="SUPFAM" id="SSF158560">
    <property type="entry name" value="BH3980-like"/>
    <property type="match status" value="1"/>
</dbReference>
<dbReference type="EMBL" id="JBHSSC010000043">
    <property type="protein sequence ID" value="MFC6182127.1"/>
    <property type="molecule type" value="Genomic_DNA"/>
</dbReference>
<evidence type="ECO:0008006" key="4">
    <source>
        <dbReference type="Google" id="ProtNLM"/>
    </source>
</evidence>
<evidence type="ECO:0000313" key="2">
    <source>
        <dbReference type="EMBL" id="MFC6182127.1"/>
    </source>
</evidence>
<feature type="transmembrane region" description="Helical" evidence="1">
    <location>
        <begin position="195"/>
        <end position="216"/>
    </location>
</feature>
<sequence>MNRTKHYRDAMNQTIAQLTPTDQQYFDQLGTYLATASFTLDETAINLQLLSMAQDLLNAERTGQDASQFFGQQPQAMADAILVQLPKSRLRDQLKFMILLILISWAGLLMASPNSATGLKLNYLAALLVPIIEILTIIVLFQLLHHTTYPHWSPKMTKLIISCVAGLIWTISVALLLVCLFFLPTTYQLLIPTPWNNVILGGIGLLAIGYLGFTIFSQRAIKQHKA</sequence>
<comment type="caution">
    <text evidence="2">The sequence shown here is derived from an EMBL/GenBank/DDBJ whole genome shotgun (WGS) entry which is preliminary data.</text>
</comment>